<feature type="region of interest" description="Disordered" evidence="1">
    <location>
        <begin position="363"/>
        <end position="382"/>
    </location>
</feature>
<accession>A0ABV2RSU1</accession>
<name>A0ABV2RSU1_BRAJP</name>
<proteinExistence type="predicted"/>
<gene>
    <name evidence="2" type="ORF">ABIF63_004107</name>
</gene>
<keyword evidence="3" id="KW-1185">Reference proteome</keyword>
<dbReference type="SUPFAM" id="SSF52402">
    <property type="entry name" value="Adenine nucleotide alpha hydrolases-like"/>
    <property type="match status" value="1"/>
</dbReference>
<dbReference type="InterPro" id="IPR020022">
    <property type="entry name" value="N-acetyl_sugar_amidoTrfase"/>
</dbReference>
<dbReference type="NCBIfam" id="TIGR03573">
    <property type="entry name" value="WbuX"/>
    <property type="match status" value="1"/>
</dbReference>
<sequence length="382" mass="43196">MLIYCKRCVMPSTKPDLHFDDQGVCSACRSYENRKVIDFDARRDELLRVLEKYRRGGTNWDCIVPVSGGKDSTTQVVRMLQLGLRPLCVTSTTCDLSDIGRHNLDNIKRLGVDLIEMSPNPLVRARLNRIGLTEVGDISWPEHVGIFTIPVRAAVQFDVPLIVWGENSQNEYGGPAAAAENNTLSRAWLEEFGGLLGLRVSDLCDVYGFTTGDIIPYQYPSDDDLKRVGVTGLFLGYYMPWDGLANALIAQANGLRTYGKAIEGSVVDYENLDNYQTGIHDYFKFLKFGFGRATDIACLHIRRGRISREDGLEMVRRHDGKFPWSYLGKSLEDILEPLDLTVDEFVDVCDQFTNRRIFQSDGKGNLKKDKRGNLQKQNYDNR</sequence>
<protein>
    <submittedName>
        <fullName evidence="2">N-acetyl sugar amidotransferase</fullName>
    </submittedName>
</protein>
<dbReference type="RefSeq" id="WP_248878873.1">
    <property type="nucleotide sequence ID" value="NZ_CP081350.1"/>
</dbReference>
<comment type="caution">
    <text evidence="2">The sequence shown here is derived from an EMBL/GenBank/DDBJ whole genome shotgun (WGS) entry which is preliminary data.</text>
</comment>
<evidence type="ECO:0000256" key="1">
    <source>
        <dbReference type="SAM" id="MobiDB-lite"/>
    </source>
</evidence>
<dbReference type="Proteomes" id="UP001549291">
    <property type="component" value="Unassembled WGS sequence"/>
</dbReference>
<reference evidence="2 3" key="1">
    <citation type="submission" date="2024-06" db="EMBL/GenBank/DDBJ databases">
        <title>Genomic Encyclopedia of Type Strains, Phase V (KMG-V): Genome sequencing to study the core and pangenomes of soil and plant-associated prokaryotes.</title>
        <authorList>
            <person name="Whitman W."/>
        </authorList>
    </citation>
    <scope>NUCLEOTIDE SEQUENCE [LARGE SCALE GENOMIC DNA]</scope>
    <source>
        <strain evidence="2 3">USDA 160</strain>
    </source>
</reference>
<evidence type="ECO:0000313" key="3">
    <source>
        <dbReference type="Proteomes" id="UP001549291"/>
    </source>
</evidence>
<dbReference type="EMBL" id="JBEPTQ010000002">
    <property type="protein sequence ID" value="MET4720001.1"/>
    <property type="molecule type" value="Genomic_DNA"/>
</dbReference>
<evidence type="ECO:0000313" key="2">
    <source>
        <dbReference type="EMBL" id="MET4720001.1"/>
    </source>
</evidence>
<organism evidence="2 3">
    <name type="scientific">Bradyrhizobium japonicum</name>
    <dbReference type="NCBI Taxonomy" id="375"/>
    <lineage>
        <taxon>Bacteria</taxon>
        <taxon>Pseudomonadati</taxon>
        <taxon>Pseudomonadota</taxon>
        <taxon>Alphaproteobacteria</taxon>
        <taxon>Hyphomicrobiales</taxon>
        <taxon>Nitrobacteraceae</taxon>
        <taxon>Bradyrhizobium</taxon>
    </lineage>
</organism>